<dbReference type="InterPro" id="IPR039424">
    <property type="entry name" value="SBP_5"/>
</dbReference>
<evidence type="ECO:0000256" key="2">
    <source>
        <dbReference type="ARBA" id="ARBA00005695"/>
    </source>
</evidence>
<sequence>MFAPWQASAEEAVKPAETPASATPSTTPPWRIGFSPLGTPKHGQAFDHFDYVNPDAPKGGRLRMASPITFDSFNVTLAGVRGIVEPGLARVYQNLMTSAQDEPNTYYGELAEALRYPDDMSWVSFRLNPKARWQDGQPVTPEDVVWSFDTLKANNIQQERYYHDVIKAQVSGPNEVTFSFSSKGNRELPLIVGQLIVQPKHWWLAKGPDGKPRNIAATSLEPPLGSGPYRVKTFEAGRSITYERVKDWWGAALPTARGMYNFDEIRYDYYANATQLPELFKTGSFDFRSENSASAWVQQYNIPAVKDGRIVKQEFRRATSGIMQAFGFNLRRAKFQDERVRQAFNLAYDFETQNRTMSFGLLERVNTYFFGLDIASKGLPEGKELALLQDIKDKVPPAVFTTPYANPVNGSDEAVRANLRKAFALLKDAGWEIRDGKLTNVASGEVMKVELLLQGEGIVRTVLPYQQSLKRLGVELILRTVDDSQYQTRVLNRDFDMIIYLQSQSNSPGNELRDFWGSAAADRPTSRNELGVKDAGVDALIERVIYAKDRDEQVAVVKALDRVMLAHNYVVPMFYSSVDRTLRWDRFGQPAALPALGYMGGFPDIWWYDEAKAAKIGTVEKEPAK</sequence>
<evidence type="ECO:0000313" key="6">
    <source>
        <dbReference type="EMBL" id="MFC2250604.1"/>
    </source>
</evidence>
<evidence type="ECO:0000313" key="7">
    <source>
        <dbReference type="Proteomes" id="UP001595190"/>
    </source>
</evidence>
<dbReference type="Gene3D" id="3.10.105.10">
    <property type="entry name" value="Dipeptide-binding Protein, Domain 3"/>
    <property type="match status" value="1"/>
</dbReference>
<dbReference type="PANTHER" id="PTHR30290">
    <property type="entry name" value="PERIPLASMIC BINDING COMPONENT OF ABC TRANSPORTER"/>
    <property type="match status" value="1"/>
</dbReference>
<dbReference type="EMBL" id="JBHGPK010000004">
    <property type="protein sequence ID" value="MFC2250604.1"/>
    <property type="molecule type" value="Genomic_DNA"/>
</dbReference>
<dbReference type="RefSeq" id="WP_394311242.1">
    <property type="nucleotide sequence ID" value="NZ_JBHGPK010000004.1"/>
</dbReference>
<proteinExistence type="inferred from homology"/>
<dbReference type="Gene3D" id="3.40.190.10">
    <property type="entry name" value="Periplasmic binding protein-like II"/>
    <property type="match status" value="1"/>
</dbReference>
<comment type="subcellular location">
    <subcellularLocation>
        <location evidence="1">Periplasm</location>
    </subcellularLocation>
</comment>
<dbReference type="InterPro" id="IPR000914">
    <property type="entry name" value="SBP_5_dom"/>
</dbReference>
<evidence type="ECO:0000256" key="3">
    <source>
        <dbReference type="ARBA" id="ARBA00022729"/>
    </source>
</evidence>
<feature type="domain" description="Solute-binding protein family 5" evidence="5">
    <location>
        <begin position="106"/>
        <end position="518"/>
    </location>
</feature>
<dbReference type="PANTHER" id="PTHR30290:SF64">
    <property type="entry name" value="ABC TRANSPORTER PERIPLASMIC BINDING PROTEIN"/>
    <property type="match status" value="1"/>
</dbReference>
<dbReference type="CDD" id="cd08497">
    <property type="entry name" value="MbnE-like"/>
    <property type="match status" value="1"/>
</dbReference>
<evidence type="ECO:0000256" key="4">
    <source>
        <dbReference type="SAM" id="MobiDB-lite"/>
    </source>
</evidence>
<accession>A0ABV6ZEN1</accession>
<gene>
    <name evidence="6" type="ORF">ACETRX_13355</name>
</gene>
<keyword evidence="3" id="KW-0732">Signal</keyword>
<name>A0ABV6ZEN1_9HYPH</name>
<evidence type="ECO:0000256" key="1">
    <source>
        <dbReference type="ARBA" id="ARBA00004418"/>
    </source>
</evidence>
<comment type="caution">
    <text evidence="6">The sequence shown here is derived from an EMBL/GenBank/DDBJ whole genome shotgun (WGS) entry which is preliminary data.</text>
</comment>
<dbReference type="SUPFAM" id="SSF53850">
    <property type="entry name" value="Periplasmic binding protein-like II"/>
    <property type="match status" value="1"/>
</dbReference>
<feature type="compositionally biased region" description="Low complexity" evidence="4">
    <location>
        <begin position="18"/>
        <end position="29"/>
    </location>
</feature>
<feature type="region of interest" description="Disordered" evidence="4">
    <location>
        <begin position="1"/>
        <end position="37"/>
    </location>
</feature>
<dbReference type="InterPro" id="IPR030678">
    <property type="entry name" value="Peptide/Ni-bd"/>
</dbReference>
<comment type="similarity">
    <text evidence="2">Belongs to the bacterial solute-binding protein 5 family.</text>
</comment>
<dbReference type="Pfam" id="PF00496">
    <property type="entry name" value="SBP_bac_5"/>
    <property type="match status" value="1"/>
</dbReference>
<dbReference type="PIRSF" id="PIRSF002741">
    <property type="entry name" value="MppA"/>
    <property type="match status" value="1"/>
</dbReference>
<evidence type="ECO:0000259" key="5">
    <source>
        <dbReference type="Pfam" id="PF00496"/>
    </source>
</evidence>
<organism evidence="6 7">
    <name type="scientific">Labrys neptuniae</name>
    <dbReference type="NCBI Taxonomy" id="376174"/>
    <lineage>
        <taxon>Bacteria</taxon>
        <taxon>Pseudomonadati</taxon>
        <taxon>Pseudomonadota</taxon>
        <taxon>Alphaproteobacteria</taxon>
        <taxon>Hyphomicrobiales</taxon>
        <taxon>Xanthobacteraceae</taxon>
        <taxon>Labrys</taxon>
    </lineage>
</organism>
<protein>
    <submittedName>
        <fullName evidence="6">Extracellular solute-binding protein</fullName>
    </submittedName>
</protein>
<reference evidence="6 7" key="1">
    <citation type="submission" date="2024-09" db="EMBL/GenBank/DDBJ databases">
        <title>Description of Labrys sedimenti sp. nov., isolated from a diclofenac-degrading enrichment culture, and genome-based reclassification of Labrys portucalensis as a later heterotypic synonym of Labrys neptuniae.</title>
        <authorList>
            <person name="Tancsics A."/>
            <person name="Csepanyi A."/>
        </authorList>
    </citation>
    <scope>NUCLEOTIDE SEQUENCE [LARGE SCALE GENOMIC DNA]</scope>
    <source>
        <strain evidence="6 7">LMG 23412</strain>
    </source>
</reference>
<dbReference type="Proteomes" id="UP001595190">
    <property type="component" value="Unassembled WGS sequence"/>
</dbReference>